<proteinExistence type="predicted"/>
<protein>
    <recommendedName>
        <fullName evidence="8">DNA-3-methyladenine glycosylase I</fullName>
        <ecNumber evidence="8">3.2.2.20</ecNumber>
    </recommendedName>
</protein>
<dbReference type="InterPro" id="IPR005019">
    <property type="entry name" value="Adenine_glyco"/>
</dbReference>
<evidence type="ECO:0000313" key="10">
    <source>
        <dbReference type="EMBL" id="TCZ81290.1"/>
    </source>
</evidence>
<dbReference type="EC" id="3.2.2.20" evidence="8"/>
<accession>A0A4R4EP87</accession>
<evidence type="ECO:0000256" key="3">
    <source>
        <dbReference type="ARBA" id="ARBA00022801"/>
    </source>
</evidence>
<dbReference type="InterPro" id="IPR004597">
    <property type="entry name" value="Tag"/>
</dbReference>
<keyword evidence="11" id="KW-1185">Reference proteome</keyword>
<evidence type="ECO:0000313" key="11">
    <source>
        <dbReference type="Proteomes" id="UP000295418"/>
    </source>
</evidence>
<evidence type="ECO:0000256" key="8">
    <source>
        <dbReference type="ARBA" id="ARBA00066766"/>
    </source>
</evidence>
<gene>
    <name evidence="10" type="ORF">E0485_01225</name>
</gene>
<evidence type="ECO:0000256" key="2">
    <source>
        <dbReference type="ARBA" id="ARBA00022763"/>
    </source>
</evidence>
<dbReference type="FunFam" id="1.10.340.30:FF:000009">
    <property type="entry name" value="DNA-3-methyladenine glycosylase I"/>
    <property type="match status" value="1"/>
</dbReference>
<dbReference type="EMBL" id="SKFG01000001">
    <property type="protein sequence ID" value="TCZ81290.1"/>
    <property type="molecule type" value="Genomic_DNA"/>
</dbReference>
<dbReference type="GO" id="GO:0008725">
    <property type="term" value="F:DNA-3-methyladenine glycosylase activity"/>
    <property type="evidence" value="ECO:0007669"/>
    <property type="project" value="UniProtKB-EC"/>
</dbReference>
<feature type="binding site" evidence="9">
    <location>
        <position position="175"/>
    </location>
    <ligand>
        <name>Zn(2+)</name>
        <dbReference type="ChEBI" id="CHEBI:29105"/>
    </ligand>
</feature>
<dbReference type="PANTHER" id="PTHR30037:SF4">
    <property type="entry name" value="DNA-3-METHYLADENINE GLYCOSYLASE I"/>
    <property type="match status" value="1"/>
</dbReference>
<keyword evidence="3" id="KW-0378">Hydrolase</keyword>
<evidence type="ECO:0000256" key="6">
    <source>
        <dbReference type="ARBA" id="ARBA00052558"/>
    </source>
</evidence>
<comment type="catalytic activity">
    <reaction evidence="6">
        <text>Hydrolysis of alkylated DNA, releasing 3-methyladenine.</text>
        <dbReference type="EC" id="3.2.2.20"/>
    </reaction>
</comment>
<dbReference type="Pfam" id="PF03352">
    <property type="entry name" value="Adenine_glyco"/>
    <property type="match status" value="1"/>
</dbReference>
<evidence type="ECO:0000256" key="5">
    <source>
        <dbReference type="ARBA" id="ARBA00023204"/>
    </source>
</evidence>
<dbReference type="PANTHER" id="PTHR30037">
    <property type="entry name" value="DNA-3-METHYLADENINE GLYCOSYLASE 1"/>
    <property type="match status" value="1"/>
</dbReference>
<feature type="binding site" evidence="9">
    <location>
        <position position="4"/>
    </location>
    <ligand>
        <name>Zn(2+)</name>
        <dbReference type="ChEBI" id="CHEBI:29105"/>
    </ligand>
</feature>
<sequence length="185" mass="21567">MNRCGWVNDDPLYLDYHDNEWGVPVHDDRKLFEMIILEGAQAGLSWYTILKKRENYREAMDQFDVNKVAGYDEAKYNELLQNTGIVRNRLKIRATIQNAQAFIRIQETFGSFDHYIWSFVDHQPIQNAWQSLKEVPVSTPLSDKISKDLKKRGFSFVGTTIMYSFMQAVGIVNDHITSCDCYRQA</sequence>
<evidence type="ECO:0000256" key="9">
    <source>
        <dbReference type="PIRSR" id="PIRSR604597-1"/>
    </source>
</evidence>
<evidence type="ECO:0000256" key="1">
    <source>
        <dbReference type="ARBA" id="ARBA00022723"/>
    </source>
</evidence>
<keyword evidence="1 9" id="KW-0479">Metal-binding</keyword>
<dbReference type="Gene3D" id="1.10.340.30">
    <property type="entry name" value="Hypothetical protein, domain 2"/>
    <property type="match status" value="1"/>
</dbReference>
<comment type="function">
    <text evidence="7">Hydrolysis of the deoxyribose N-glycosidic bond to excise 3-methyladenine from the damaged DNA polymer formed by alkylation lesions.</text>
</comment>
<name>A0A4R4EP87_9BACL</name>
<evidence type="ECO:0000256" key="7">
    <source>
        <dbReference type="ARBA" id="ARBA00057608"/>
    </source>
</evidence>
<comment type="caution">
    <text evidence="10">The sequence shown here is derived from an EMBL/GenBank/DDBJ whole genome shotgun (WGS) entry which is preliminary data.</text>
</comment>
<dbReference type="AlphaFoldDB" id="A0A4R4EP87"/>
<keyword evidence="5" id="KW-0234">DNA repair</keyword>
<dbReference type="InterPro" id="IPR052891">
    <property type="entry name" value="DNA-3mA_glycosylase"/>
</dbReference>
<dbReference type="Proteomes" id="UP000295418">
    <property type="component" value="Unassembled WGS sequence"/>
</dbReference>
<dbReference type="SUPFAM" id="SSF48150">
    <property type="entry name" value="DNA-glycosylase"/>
    <property type="match status" value="1"/>
</dbReference>
<reference evidence="10 11" key="1">
    <citation type="submission" date="2019-03" db="EMBL/GenBank/DDBJ databases">
        <authorList>
            <person name="Kim M.K.M."/>
        </authorList>
    </citation>
    <scope>NUCLEOTIDE SEQUENCE [LARGE SCALE GENOMIC DNA]</scope>
    <source>
        <strain evidence="10 11">18JY21-1</strain>
    </source>
</reference>
<keyword evidence="4 9" id="KW-0862">Zinc</keyword>
<feature type="binding site" evidence="9">
    <location>
        <position position="17"/>
    </location>
    <ligand>
        <name>Zn(2+)</name>
        <dbReference type="ChEBI" id="CHEBI:29105"/>
    </ligand>
</feature>
<evidence type="ECO:0000256" key="4">
    <source>
        <dbReference type="ARBA" id="ARBA00022833"/>
    </source>
</evidence>
<dbReference type="InterPro" id="IPR011257">
    <property type="entry name" value="DNA_glycosylase"/>
</dbReference>
<dbReference type="GO" id="GO:0046872">
    <property type="term" value="F:metal ion binding"/>
    <property type="evidence" value="ECO:0007669"/>
    <property type="project" value="UniProtKB-KW"/>
</dbReference>
<dbReference type="NCBIfam" id="TIGR00624">
    <property type="entry name" value="tag"/>
    <property type="match status" value="1"/>
</dbReference>
<keyword evidence="2" id="KW-0227">DNA damage</keyword>
<organism evidence="10 11">
    <name type="scientific">Paenibacillus albiflavus</name>
    <dbReference type="NCBI Taxonomy" id="2545760"/>
    <lineage>
        <taxon>Bacteria</taxon>
        <taxon>Bacillati</taxon>
        <taxon>Bacillota</taxon>
        <taxon>Bacilli</taxon>
        <taxon>Bacillales</taxon>
        <taxon>Paenibacillaceae</taxon>
        <taxon>Paenibacillus</taxon>
    </lineage>
</organism>
<dbReference type="GO" id="GO:0006284">
    <property type="term" value="P:base-excision repair"/>
    <property type="evidence" value="ECO:0007669"/>
    <property type="project" value="InterPro"/>
</dbReference>
<dbReference type="OrthoDB" id="9807664at2"/>
<dbReference type="RefSeq" id="WP_132416434.1">
    <property type="nucleotide sequence ID" value="NZ_SKFG01000001.1"/>
</dbReference>
<feature type="binding site" evidence="9">
    <location>
        <position position="179"/>
    </location>
    <ligand>
        <name>Zn(2+)</name>
        <dbReference type="ChEBI" id="CHEBI:29105"/>
    </ligand>
</feature>